<keyword evidence="2" id="KW-1185">Reference proteome</keyword>
<protein>
    <submittedName>
        <fullName evidence="1">Uncharacterized protein</fullName>
    </submittedName>
</protein>
<name>A0AAD3SB58_NEPGR</name>
<organism evidence="1 2">
    <name type="scientific">Nepenthes gracilis</name>
    <name type="common">Slender pitcher plant</name>
    <dbReference type="NCBI Taxonomy" id="150966"/>
    <lineage>
        <taxon>Eukaryota</taxon>
        <taxon>Viridiplantae</taxon>
        <taxon>Streptophyta</taxon>
        <taxon>Embryophyta</taxon>
        <taxon>Tracheophyta</taxon>
        <taxon>Spermatophyta</taxon>
        <taxon>Magnoliopsida</taxon>
        <taxon>eudicotyledons</taxon>
        <taxon>Gunneridae</taxon>
        <taxon>Pentapetalae</taxon>
        <taxon>Caryophyllales</taxon>
        <taxon>Nepenthaceae</taxon>
        <taxon>Nepenthes</taxon>
    </lineage>
</organism>
<proteinExistence type="predicted"/>
<evidence type="ECO:0000313" key="1">
    <source>
        <dbReference type="EMBL" id="GMH07943.1"/>
    </source>
</evidence>
<accession>A0AAD3SB58</accession>
<sequence>MKAEEAQGALAVAGVSCRQDVFGLRFPTPCHILACHLSNALRFLSIFLSANLVSCSFGRRRKGWKLQQIELSTARTLPRR</sequence>
<evidence type="ECO:0000313" key="2">
    <source>
        <dbReference type="Proteomes" id="UP001279734"/>
    </source>
</evidence>
<gene>
    <name evidence="1" type="ORF">Nepgr_009783</name>
</gene>
<reference evidence="1" key="1">
    <citation type="submission" date="2023-05" db="EMBL/GenBank/DDBJ databases">
        <title>Nepenthes gracilis genome sequencing.</title>
        <authorList>
            <person name="Fukushima K."/>
        </authorList>
    </citation>
    <scope>NUCLEOTIDE SEQUENCE</scope>
    <source>
        <strain evidence="1">SING2019-196</strain>
    </source>
</reference>
<dbReference type="Proteomes" id="UP001279734">
    <property type="component" value="Unassembled WGS sequence"/>
</dbReference>
<dbReference type="AlphaFoldDB" id="A0AAD3SB58"/>
<dbReference type="EMBL" id="BSYO01000007">
    <property type="protein sequence ID" value="GMH07943.1"/>
    <property type="molecule type" value="Genomic_DNA"/>
</dbReference>
<comment type="caution">
    <text evidence="1">The sequence shown here is derived from an EMBL/GenBank/DDBJ whole genome shotgun (WGS) entry which is preliminary data.</text>
</comment>
<dbReference type="PROSITE" id="PS51257">
    <property type="entry name" value="PROKAR_LIPOPROTEIN"/>
    <property type="match status" value="1"/>
</dbReference>